<comment type="caution">
    <text evidence="4">The sequence shown here is derived from an EMBL/GenBank/DDBJ whole genome shotgun (WGS) entry which is preliminary data.</text>
</comment>
<dbReference type="Pfam" id="PF03020">
    <property type="entry name" value="LEM"/>
    <property type="match status" value="1"/>
</dbReference>
<feature type="transmembrane region" description="Helical" evidence="2">
    <location>
        <begin position="209"/>
        <end position="232"/>
    </location>
</feature>
<sequence>MAYYRRSQQDLDDQYLREKLSGFGEKVGPITDTTRPLYQRRLSHLQQNGTKSSPTARRSGSPSSSTYRNLATLSSDDSDYDSAAGQRSARRRSAVPARKKTPTAPDKTSRRSLPATPLERPSLRSRTVHTTRADDFSDTDSEHALPSGPHYQLPQQSSPLYSRTTHYQLPQTPPSYNSSSTSLLVHKSDEASRGNGYTALAEPKPRYQWVSFVLVLAASLFFAFLGAAYMGVRYPSQSGQLPSDAKTPGRPHADAPFNVTLCENSREDTAFGNSLLLLFENPAWGVRLLDSGGQLLRTYTLPSDVSSLEANQAVKSFWCCLRLAVHRILNQIIMVVFGVLLLSCKVVCAAWCRCLAQRSHFGVTAVERWVALCTGAVITAIIIIVVIIAVVPAVTPGGRQALVAARNK</sequence>
<evidence type="ECO:0000256" key="1">
    <source>
        <dbReference type="SAM" id="MobiDB-lite"/>
    </source>
</evidence>
<dbReference type="EMBL" id="JABSTU010000005">
    <property type="protein sequence ID" value="KAH8032552.1"/>
    <property type="molecule type" value="Genomic_DNA"/>
</dbReference>
<dbReference type="GO" id="GO:0006998">
    <property type="term" value="P:nuclear envelope organization"/>
    <property type="evidence" value="ECO:0007669"/>
    <property type="project" value="TreeGrafter"/>
</dbReference>
<protein>
    <recommendedName>
        <fullName evidence="3">LEM domain-containing protein</fullName>
    </recommendedName>
</protein>
<dbReference type="PROSITE" id="PS50954">
    <property type="entry name" value="LEM"/>
    <property type="match status" value="1"/>
</dbReference>
<dbReference type="GO" id="GO:0030514">
    <property type="term" value="P:negative regulation of BMP signaling pathway"/>
    <property type="evidence" value="ECO:0007669"/>
    <property type="project" value="TreeGrafter"/>
</dbReference>
<dbReference type="FunFam" id="1.10.720.40:FF:000001">
    <property type="entry name" value="LEM domain containing 2, isoform CRA_a"/>
    <property type="match status" value="1"/>
</dbReference>
<organism evidence="4 5">
    <name type="scientific">Rhipicephalus microplus</name>
    <name type="common">Cattle tick</name>
    <name type="synonym">Boophilus microplus</name>
    <dbReference type="NCBI Taxonomy" id="6941"/>
    <lineage>
        <taxon>Eukaryota</taxon>
        <taxon>Metazoa</taxon>
        <taxon>Ecdysozoa</taxon>
        <taxon>Arthropoda</taxon>
        <taxon>Chelicerata</taxon>
        <taxon>Arachnida</taxon>
        <taxon>Acari</taxon>
        <taxon>Parasitiformes</taxon>
        <taxon>Ixodida</taxon>
        <taxon>Ixodoidea</taxon>
        <taxon>Ixodidae</taxon>
        <taxon>Rhipicephalinae</taxon>
        <taxon>Rhipicephalus</taxon>
        <taxon>Boophilus</taxon>
    </lineage>
</organism>
<dbReference type="PANTHER" id="PTHR13428:SF12">
    <property type="entry name" value="INNER NUCLEAR MEMBRANE PROTEIN MAN1"/>
    <property type="match status" value="1"/>
</dbReference>
<accession>A0A9J6EEW2</accession>
<keyword evidence="5" id="KW-1185">Reference proteome</keyword>
<evidence type="ECO:0000313" key="5">
    <source>
        <dbReference type="Proteomes" id="UP000821866"/>
    </source>
</evidence>
<evidence type="ECO:0000256" key="2">
    <source>
        <dbReference type="SAM" id="Phobius"/>
    </source>
</evidence>
<reference evidence="4" key="2">
    <citation type="submission" date="2021-09" db="EMBL/GenBank/DDBJ databases">
        <authorList>
            <person name="Jia N."/>
            <person name="Wang J."/>
            <person name="Shi W."/>
            <person name="Du L."/>
            <person name="Sun Y."/>
            <person name="Zhan W."/>
            <person name="Jiang J."/>
            <person name="Wang Q."/>
            <person name="Zhang B."/>
            <person name="Ji P."/>
            <person name="Sakyi L.B."/>
            <person name="Cui X."/>
            <person name="Yuan T."/>
            <person name="Jiang B."/>
            <person name="Yang W."/>
            <person name="Lam T.T.-Y."/>
            <person name="Chang Q."/>
            <person name="Ding S."/>
            <person name="Wang X."/>
            <person name="Zhu J."/>
            <person name="Ruan X."/>
            <person name="Zhao L."/>
            <person name="Wei J."/>
            <person name="Que T."/>
            <person name="Du C."/>
            <person name="Cheng J."/>
            <person name="Dai P."/>
            <person name="Han X."/>
            <person name="Huang E."/>
            <person name="Gao Y."/>
            <person name="Liu J."/>
            <person name="Shao H."/>
            <person name="Ye R."/>
            <person name="Li L."/>
            <person name="Wei W."/>
            <person name="Wang X."/>
            <person name="Wang C."/>
            <person name="Huo Q."/>
            <person name="Li W."/>
            <person name="Guo W."/>
            <person name="Chen H."/>
            <person name="Chen S."/>
            <person name="Zhou L."/>
            <person name="Zhou L."/>
            <person name="Ni X."/>
            <person name="Tian J."/>
            <person name="Zhou Y."/>
            <person name="Sheng Y."/>
            <person name="Liu T."/>
            <person name="Pan Y."/>
            <person name="Xia L."/>
            <person name="Li J."/>
            <person name="Zhao F."/>
            <person name="Cao W."/>
        </authorList>
    </citation>
    <scope>NUCLEOTIDE SEQUENCE</scope>
    <source>
        <strain evidence="4">Rmic-2018</strain>
        <tissue evidence="4">Larvae</tissue>
    </source>
</reference>
<feature type="transmembrane region" description="Helical" evidence="2">
    <location>
        <begin position="368"/>
        <end position="391"/>
    </location>
</feature>
<dbReference type="InterPro" id="IPR011015">
    <property type="entry name" value="LEM/LEM-like_dom_sf"/>
</dbReference>
<dbReference type="AlphaFoldDB" id="A0A9J6EEW2"/>
<dbReference type="GO" id="GO:0031490">
    <property type="term" value="F:chromatin DNA binding"/>
    <property type="evidence" value="ECO:0007669"/>
    <property type="project" value="TreeGrafter"/>
</dbReference>
<keyword evidence="2" id="KW-1133">Transmembrane helix</keyword>
<dbReference type="VEuPathDB" id="VectorBase:LOC119163391"/>
<dbReference type="SMART" id="SM00540">
    <property type="entry name" value="LEM"/>
    <property type="match status" value="1"/>
</dbReference>
<feature type="transmembrane region" description="Helical" evidence="2">
    <location>
        <begin position="332"/>
        <end position="356"/>
    </location>
</feature>
<feature type="region of interest" description="Disordered" evidence="1">
    <location>
        <begin position="20"/>
        <end position="159"/>
    </location>
</feature>
<feature type="compositionally biased region" description="Basic residues" evidence="1">
    <location>
        <begin position="88"/>
        <end position="101"/>
    </location>
</feature>
<reference evidence="4" key="1">
    <citation type="journal article" date="2020" name="Cell">
        <title>Large-Scale Comparative Analyses of Tick Genomes Elucidate Their Genetic Diversity and Vector Capacities.</title>
        <authorList>
            <consortium name="Tick Genome and Microbiome Consortium (TIGMIC)"/>
            <person name="Jia N."/>
            <person name="Wang J."/>
            <person name="Shi W."/>
            <person name="Du L."/>
            <person name="Sun Y."/>
            <person name="Zhan W."/>
            <person name="Jiang J.F."/>
            <person name="Wang Q."/>
            <person name="Zhang B."/>
            <person name="Ji P."/>
            <person name="Bell-Sakyi L."/>
            <person name="Cui X.M."/>
            <person name="Yuan T.T."/>
            <person name="Jiang B.G."/>
            <person name="Yang W.F."/>
            <person name="Lam T.T."/>
            <person name="Chang Q.C."/>
            <person name="Ding S.J."/>
            <person name="Wang X.J."/>
            <person name="Zhu J.G."/>
            <person name="Ruan X.D."/>
            <person name="Zhao L."/>
            <person name="Wei J.T."/>
            <person name="Ye R.Z."/>
            <person name="Que T.C."/>
            <person name="Du C.H."/>
            <person name="Zhou Y.H."/>
            <person name="Cheng J.X."/>
            <person name="Dai P.F."/>
            <person name="Guo W.B."/>
            <person name="Han X.H."/>
            <person name="Huang E.J."/>
            <person name="Li L.F."/>
            <person name="Wei W."/>
            <person name="Gao Y.C."/>
            <person name="Liu J.Z."/>
            <person name="Shao H.Z."/>
            <person name="Wang X."/>
            <person name="Wang C.C."/>
            <person name="Yang T.C."/>
            <person name="Huo Q.B."/>
            <person name="Li W."/>
            <person name="Chen H.Y."/>
            <person name="Chen S.E."/>
            <person name="Zhou L.G."/>
            <person name="Ni X.B."/>
            <person name="Tian J.H."/>
            <person name="Sheng Y."/>
            <person name="Liu T."/>
            <person name="Pan Y.S."/>
            <person name="Xia L.Y."/>
            <person name="Li J."/>
            <person name="Zhao F."/>
            <person name="Cao W.C."/>
        </authorList>
    </citation>
    <scope>NUCLEOTIDE SEQUENCE</scope>
    <source>
        <strain evidence="4">Rmic-2018</strain>
    </source>
</reference>
<dbReference type="SUPFAM" id="SSF63451">
    <property type="entry name" value="LEM domain"/>
    <property type="match status" value="1"/>
</dbReference>
<proteinExistence type="predicted"/>
<keyword evidence="2" id="KW-0812">Transmembrane</keyword>
<dbReference type="PANTHER" id="PTHR13428">
    <property type="entry name" value="INNER NUCLEAR MEMBRANE PROTEIN MAN1 LEM DOMAIN CONTAINING PROTEIN"/>
    <property type="match status" value="1"/>
</dbReference>
<feature type="domain" description="LEM" evidence="3">
    <location>
        <begin position="5"/>
        <end position="49"/>
    </location>
</feature>
<dbReference type="InterPro" id="IPR052277">
    <property type="entry name" value="INM_ESCRT-Associated"/>
</dbReference>
<keyword evidence="2" id="KW-0472">Membrane</keyword>
<evidence type="ECO:0000313" key="4">
    <source>
        <dbReference type="EMBL" id="KAH8032552.1"/>
    </source>
</evidence>
<dbReference type="CDD" id="cd12934">
    <property type="entry name" value="LEM"/>
    <property type="match status" value="1"/>
</dbReference>
<dbReference type="InterPro" id="IPR003887">
    <property type="entry name" value="LEM_dom"/>
</dbReference>
<dbReference type="Gene3D" id="1.10.720.40">
    <property type="match status" value="1"/>
</dbReference>
<dbReference type="Proteomes" id="UP000821866">
    <property type="component" value="Chromosome 3"/>
</dbReference>
<gene>
    <name evidence="4" type="ORF">HPB51_026005</name>
</gene>
<feature type="compositionally biased region" description="Polar residues" evidence="1">
    <location>
        <begin position="44"/>
        <end position="73"/>
    </location>
</feature>
<evidence type="ECO:0000259" key="3">
    <source>
        <dbReference type="PROSITE" id="PS50954"/>
    </source>
</evidence>
<feature type="compositionally biased region" description="Basic and acidic residues" evidence="1">
    <location>
        <begin position="131"/>
        <end position="143"/>
    </location>
</feature>
<name>A0A9J6EEW2_RHIMP</name>